<feature type="non-terminal residue" evidence="6">
    <location>
        <position position="286"/>
    </location>
</feature>
<dbReference type="InterPro" id="IPR003700">
    <property type="entry name" value="Pantoate_hydroxy_MeTrfase"/>
</dbReference>
<dbReference type="NCBIfam" id="TIGR00222">
    <property type="entry name" value="panB"/>
    <property type="match status" value="1"/>
</dbReference>
<dbReference type="eggNOG" id="KOG2949">
    <property type="taxonomic scope" value="Eukaryota"/>
</dbReference>
<dbReference type="STRING" id="81824.A9UP51"/>
<dbReference type="Gene3D" id="3.20.20.60">
    <property type="entry name" value="Phosphoenolpyruvate-binding domains"/>
    <property type="match status" value="1"/>
</dbReference>
<reference evidence="6 7" key="1">
    <citation type="journal article" date="2008" name="Nature">
        <title>The genome of the choanoflagellate Monosiga brevicollis and the origin of metazoans.</title>
        <authorList>
            <consortium name="JGI Sequencing"/>
            <person name="King N."/>
            <person name="Westbrook M.J."/>
            <person name="Young S.L."/>
            <person name="Kuo A."/>
            <person name="Abedin M."/>
            <person name="Chapman J."/>
            <person name="Fairclough S."/>
            <person name="Hellsten U."/>
            <person name="Isogai Y."/>
            <person name="Letunic I."/>
            <person name="Marr M."/>
            <person name="Pincus D."/>
            <person name="Putnam N."/>
            <person name="Rokas A."/>
            <person name="Wright K.J."/>
            <person name="Zuzow R."/>
            <person name="Dirks W."/>
            <person name="Good M."/>
            <person name="Goodstein D."/>
            <person name="Lemons D."/>
            <person name="Li W."/>
            <person name="Lyons J.B."/>
            <person name="Morris A."/>
            <person name="Nichols S."/>
            <person name="Richter D.J."/>
            <person name="Salamov A."/>
            <person name="Bork P."/>
            <person name="Lim W.A."/>
            <person name="Manning G."/>
            <person name="Miller W.T."/>
            <person name="McGinnis W."/>
            <person name="Shapiro H."/>
            <person name="Tjian R."/>
            <person name="Grigoriev I.V."/>
            <person name="Rokhsar D."/>
        </authorList>
    </citation>
    <scope>NUCLEOTIDE SEQUENCE [LARGE SCALE GENOMIC DNA]</scope>
    <source>
        <strain evidence="7">MX1 / ATCC 50154</strain>
    </source>
</reference>
<dbReference type="KEGG" id="mbr:MONBRDRAFT_1298"/>
<dbReference type="EMBL" id="CH991543">
    <property type="protein sequence ID" value="EDQ92812.1"/>
    <property type="molecule type" value="Genomic_DNA"/>
</dbReference>
<dbReference type="InterPro" id="IPR040442">
    <property type="entry name" value="Pyrv_kinase-like_dom_sf"/>
</dbReference>
<protein>
    <recommendedName>
        <fullName evidence="3">3-methyl-2-oxobutanoate hydroxymethyltransferase</fullName>
        <ecNumber evidence="3">2.1.2.11</ecNumber>
    </recommendedName>
</protein>
<comment type="similarity">
    <text evidence="2">Belongs to the PanB family.</text>
</comment>
<proteinExistence type="inferred from homology"/>
<dbReference type="InParanoid" id="A9UP51"/>
<dbReference type="Pfam" id="PF02548">
    <property type="entry name" value="Pantoate_transf"/>
    <property type="match status" value="1"/>
</dbReference>
<gene>
    <name evidence="6" type="ORF">MONBRDRAFT_1298</name>
</gene>
<dbReference type="Proteomes" id="UP000001357">
    <property type="component" value="Unassembled WGS sequence"/>
</dbReference>
<feature type="non-terminal residue" evidence="6">
    <location>
        <position position="1"/>
    </location>
</feature>
<evidence type="ECO:0000313" key="6">
    <source>
        <dbReference type="EMBL" id="EDQ92812.1"/>
    </source>
</evidence>
<keyword evidence="4" id="KW-0808">Transferase</keyword>
<evidence type="ECO:0000256" key="4">
    <source>
        <dbReference type="ARBA" id="ARBA00022679"/>
    </source>
</evidence>
<comment type="catalytic activity">
    <reaction evidence="5">
        <text>(6R)-5,10-methylene-5,6,7,8-tetrahydrofolate + 3-methyl-2-oxobutanoate + H2O = 2-dehydropantoate + (6S)-5,6,7,8-tetrahydrofolate</text>
        <dbReference type="Rhea" id="RHEA:11824"/>
        <dbReference type="ChEBI" id="CHEBI:11561"/>
        <dbReference type="ChEBI" id="CHEBI:11851"/>
        <dbReference type="ChEBI" id="CHEBI:15377"/>
        <dbReference type="ChEBI" id="CHEBI:15636"/>
        <dbReference type="ChEBI" id="CHEBI:57453"/>
        <dbReference type="EC" id="2.1.2.11"/>
    </reaction>
</comment>
<evidence type="ECO:0000313" key="7">
    <source>
        <dbReference type="Proteomes" id="UP000001357"/>
    </source>
</evidence>
<dbReference type="AlphaFoldDB" id="A9UP51"/>
<name>A9UP51_MONBE</name>
<dbReference type="GO" id="GO:0015940">
    <property type="term" value="P:pantothenate biosynthetic process"/>
    <property type="evidence" value="ECO:0000318"/>
    <property type="project" value="GO_Central"/>
</dbReference>
<dbReference type="InterPro" id="IPR015813">
    <property type="entry name" value="Pyrv/PenolPyrv_kinase-like_dom"/>
</dbReference>
<dbReference type="SUPFAM" id="SSF51621">
    <property type="entry name" value="Phosphoenolpyruvate/pyruvate domain"/>
    <property type="match status" value="1"/>
</dbReference>
<dbReference type="PIRSF" id="PIRSF000388">
    <property type="entry name" value="Pantoate_hydroxy_MeTrfase"/>
    <property type="match status" value="1"/>
</dbReference>
<dbReference type="GO" id="GO:0005739">
    <property type="term" value="C:mitochondrion"/>
    <property type="evidence" value="ECO:0000318"/>
    <property type="project" value="GO_Central"/>
</dbReference>
<dbReference type="RefSeq" id="XP_001742574.1">
    <property type="nucleotide sequence ID" value="XM_001742522.1"/>
</dbReference>
<evidence type="ECO:0000256" key="5">
    <source>
        <dbReference type="ARBA" id="ARBA00049172"/>
    </source>
</evidence>
<keyword evidence="7" id="KW-1185">Reference proteome</keyword>
<dbReference type="GeneID" id="5887711"/>
<sequence>VTMNKLKRKRRQGEPIVMVTAYDYTSARIAALGSVDCILVGDSLGQVIYGMDSTVPVTMEHMTLHTQAVVNSLHSLPADAGVARPLVVADLPFGSYMTVSDTLANATRLLKEGGAEAVKLEGGTRAPNVVAQVTALHDAGISVVGHLGLTPQTVAALGGYAVQGKTSRGALRLLEEALALEAAGCSMVVLEMMPTEVAAIITEQLSIPTIGIGAGAHTSGQVLVFHDLLGLFDKFVPKFTKQYAHIGPTMADAMTTYAAEVRAGQFPVSGQHDFTMAADEHEAFAQ</sequence>
<dbReference type="GO" id="GO:0003864">
    <property type="term" value="F:3-methyl-2-oxobutanoate hydroxymethyltransferase activity"/>
    <property type="evidence" value="ECO:0000318"/>
    <property type="project" value="GO_Central"/>
</dbReference>
<dbReference type="EC" id="2.1.2.11" evidence="3"/>
<accession>A9UP51</accession>
<dbReference type="PANTHER" id="PTHR20881">
    <property type="entry name" value="3-METHYL-2-OXOBUTANOATE HYDROXYMETHYLTRANSFERASE"/>
    <property type="match status" value="1"/>
</dbReference>
<dbReference type="FunFam" id="3.20.20.60:FF:000003">
    <property type="entry name" value="3-methyl-2-oxobutanoate hydroxymethyltransferase"/>
    <property type="match status" value="1"/>
</dbReference>
<evidence type="ECO:0000256" key="2">
    <source>
        <dbReference type="ARBA" id="ARBA00008676"/>
    </source>
</evidence>
<dbReference type="HAMAP" id="MF_00156">
    <property type="entry name" value="PanB"/>
    <property type="match status" value="1"/>
</dbReference>
<dbReference type="CDD" id="cd06557">
    <property type="entry name" value="KPHMT-like"/>
    <property type="match status" value="1"/>
</dbReference>
<dbReference type="PANTHER" id="PTHR20881:SF0">
    <property type="entry name" value="3-METHYL-2-OXOBUTANOATE HYDROXYMETHYLTRANSFERASE"/>
    <property type="match status" value="1"/>
</dbReference>
<organism evidence="6 7">
    <name type="scientific">Monosiga brevicollis</name>
    <name type="common">Choanoflagellate</name>
    <dbReference type="NCBI Taxonomy" id="81824"/>
    <lineage>
        <taxon>Eukaryota</taxon>
        <taxon>Choanoflagellata</taxon>
        <taxon>Craspedida</taxon>
        <taxon>Salpingoecidae</taxon>
        <taxon>Monosiga</taxon>
    </lineage>
</organism>
<dbReference type="UniPathway" id="UPA00028">
    <property type="reaction ID" value="UER00003"/>
</dbReference>
<evidence type="ECO:0000256" key="3">
    <source>
        <dbReference type="ARBA" id="ARBA00012618"/>
    </source>
</evidence>
<dbReference type="NCBIfam" id="NF001452">
    <property type="entry name" value="PRK00311.1"/>
    <property type="match status" value="1"/>
</dbReference>
<dbReference type="GO" id="GO:0000287">
    <property type="term" value="F:magnesium ion binding"/>
    <property type="evidence" value="ECO:0000318"/>
    <property type="project" value="GO_Central"/>
</dbReference>
<dbReference type="OMA" id="VLVWTDM"/>
<comment type="pathway">
    <text evidence="1">Cofactor biosynthesis; (R)-pantothenate biosynthesis; (R)-pantoate from 3-methyl-2-oxobutanoate: step 1/2.</text>
</comment>
<evidence type="ECO:0000256" key="1">
    <source>
        <dbReference type="ARBA" id="ARBA00005033"/>
    </source>
</evidence>